<dbReference type="InterPro" id="IPR051196">
    <property type="entry name" value="RSAD2/Viperin_antiviral"/>
</dbReference>
<dbReference type="SFLD" id="SFLDS00029">
    <property type="entry name" value="Radical_SAM"/>
    <property type="match status" value="1"/>
</dbReference>
<dbReference type="GO" id="GO:0046872">
    <property type="term" value="F:metal ion binding"/>
    <property type="evidence" value="ECO:0007669"/>
    <property type="project" value="UniProtKB-KW"/>
</dbReference>
<dbReference type="Pfam" id="PF04055">
    <property type="entry name" value="Radical_SAM"/>
    <property type="match status" value="1"/>
</dbReference>
<dbReference type="SFLD" id="SFLDG01088">
    <property type="entry name" value="antiviral_proteins"/>
    <property type="match status" value="1"/>
</dbReference>
<keyword evidence="2" id="KW-0004">4Fe-4S</keyword>
<sequence length="305" mass="34699">MISSKRWKIDELVVNWHLTEACNFGCQFCYAQWKKADKREVWRDEAKTLRLLSEISRFFAPANPRNPLSDYLEWSRVRLSIAGGEPTLLGDPLVRIAQQAKRLGLDVSLITNGSRLETVEKVLPYLALLGLSLDSAKPDTNATIGRLDRRGNQVCLTQIHELLSTARTQANGPKIKINTVVNSANHTEDFSPLLYALQPDRWKVLRMLPATNSALEIGSHEFDAFVRRHHVFKGIMSVEDNHVMEKSYLMIDPNGRFFQNGTGQKEYKYSNPILEEGLRNALSQIAFCPERFALRYRPVFPGEVA</sequence>
<comment type="cofactor">
    <cofactor evidence="1">
        <name>[4Fe-4S] cluster</name>
        <dbReference type="ChEBI" id="CHEBI:49883"/>
    </cofactor>
</comment>
<dbReference type="InterPro" id="IPR007197">
    <property type="entry name" value="rSAM"/>
</dbReference>
<feature type="domain" description="Radical SAM core" evidence="9">
    <location>
        <begin position="8"/>
        <end position="245"/>
    </location>
</feature>
<dbReference type="CDD" id="cd01335">
    <property type="entry name" value="Radical_SAM"/>
    <property type="match status" value="1"/>
</dbReference>
<evidence type="ECO:0000259" key="9">
    <source>
        <dbReference type="PROSITE" id="PS51918"/>
    </source>
</evidence>
<accession>A0A1M4Y8M6</accession>
<dbReference type="NCBIfam" id="NF038283">
    <property type="entry name" value="viperin_w_prok"/>
    <property type="match status" value="1"/>
</dbReference>
<keyword evidence="6" id="KW-0411">Iron-sulfur</keyword>
<gene>
    <name evidence="10" type="ORF">SAMN05444279_11459</name>
</gene>
<name>A0A1M4Y8M6_9RHOB</name>
<evidence type="ECO:0000256" key="5">
    <source>
        <dbReference type="ARBA" id="ARBA00023004"/>
    </source>
</evidence>
<proteinExistence type="predicted"/>
<reference evidence="10 11" key="1">
    <citation type="submission" date="2016-11" db="EMBL/GenBank/DDBJ databases">
        <authorList>
            <person name="Varghese N."/>
            <person name="Submissions S."/>
        </authorList>
    </citation>
    <scope>NUCLEOTIDE SEQUENCE [LARGE SCALE GENOMIC DNA]</scope>
    <source>
        <strain evidence="10 11">DSM 29341</strain>
    </source>
</reference>
<dbReference type="SFLD" id="SFLDG01067">
    <property type="entry name" value="SPASM/twitch_domain_containing"/>
    <property type="match status" value="1"/>
</dbReference>
<dbReference type="GO" id="GO:0051607">
    <property type="term" value="P:defense response to virus"/>
    <property type="evidence" value="ECO:0007669"/>
    <property type="project" value="UniProtKB-KW"/>
</dbReference>
<dbReference type="GO" id="GO:0003824">
    <property type="term" value="F:catalytic activity"/>
    <property type="evidence" value="ECO:0007669"/>
    <property type="project" value="InterPro"/>
</dbReference>
<evidence type="ECO:0000256" key="4">
    <source>
        <dbReference type="ARBA" id="ARBA00022723"/>
    </source>
</evidence>
<evidence type="ECO:0000256" key="1">
    <source>
        <dbReference type="ARBA" id="ARBA00001966"/>
    </source>
</evidence>
<dbReference type="Proteomes" id="UP000325134">
    <property type="component" value="Unassembled WGS sequence"/>
</dbReference>
<evidence type="ECO:0000256" key="3">
    <source>
        <dbReference type="ARBA" id="ARBA00022691"/>
    </source>
</evidence>
<keyword evidence="4" id="KW-0479">Metal-binding</keyword>
<dbReference type="InterPro" id="IPR058240">
    <property type="entry name" value="rSAM_sf"/>
</dbReference>
<dbReference type="OrthoDB" id="9792276at2"/>
<protein>
    <recommendedName>
        <fullName evidence="8">S-adenosylmethionine-dependent nucleotide dehydratase</fullName>
    </recommendedName>
</protein>
<keyword evidence="5" id="KW-0408">Iron</keyword>
<dbReference type="Gene3D" id="3.20.20.70">
    <property type="entry name" value="Aldolase class I"/>
    <property type="match status" value="1"/>
</dbReference>
<keyword evidence="3" id="KW-0949">S-adenosyl-L-methionine</keyword>
<evidence type="ECO:0000256" key="6">
    <source>
        <dbReference type="ARBA" id="ARBA00023014"/>
    </source>
</evidence>
<evidence type="ECO:0000256" key="2">
    <source>
        <dbReference type="ARBA" id="ARBA00022485"/>
    </source>
</evidence>
<dbReference type="PROSITE" id="PS51918">
    <property type="entry name" value="RADICAL_SAM"/>
    <property type="match status" value="1"/>
</dbReference>
<dbReference type="GO" id="GO:0051539">
    <property type="term" value="F:4 iron, 4 sulfur cluster binding"/>
    <property type="evidence" value="ECO:0007669"/>
    <property type="project" value="UniProtKB-KW"/>
</dbReference>
<evidence type="ECO:0000256" key="7">
    <source>
        <dbReference type="ARBA" id="ARBA00023118"/>
    </source>
</evidence>
<dbReference type="InterPro" id="IPR013785">
    <property type="entry name" value="Aldolase_TIM"/>
</dbReference>
<evidence type="ECO:0000313" key="11">
    <source>
        <dbReference type="Proteomes" id="UP000325134"/>
    </source>
</evidence>
<organism evidence="10 11">
    <name type="scientific">Ruegeria intermedia</name>
    <dbReference type="NCBI Taxonomy" id="996115"/>
    <lineage>
        <taxon>Bacteria</taxon>
        <taxon>Pseudomonadati</taxon>
        <taxon>Pseudomonadota</taxon>
        <taxon>Alphaproteobacteria</taxon>
        <taxon>Rhodobacterales</taxon>
        <taxon>Roseobacteraceae</taxon>
        <taxon>Ruegeria</taxon>
    </lineage>
</organism>
<keyword evidence="7" id="KW-0051">Antiviral defense</keyword>
<evidence type="ECO:0000313" key="10">
    <source>
        <dbReference type="EMBL" id="SHF01946.1"/>
    </source>
</evidence>
<evidence type="ECO:0000256" key="8">
    <source>
        <dbReference type="ARBA" id="ARBA00039667"/>
    </source>
</evidence>
<dbReference type="PANTHER" id="PTHR21339">
    <property type="entry name" value="RADICAL S-ADENOSYL METHIONINE DOMAIN-CONTAINING PROTEIN 2"/>
    <property type="match status" value="1"/>
</dbReference>
<keyword evidence="11" id="KW-1185">Reference proteome</keyword>
<dbReference type="PANTHER" id="PTHR21339:SF0">
    <property type="entry name" value="S-ADENOSYLMETHIONINE-DEPENDENT NUCLEOTIDE DEHYDRATASE RSAD2"/>
    <property type="match status" value="1"/>
</dbReference>
<dbReference type="AlphaFoldDB" id="A0A1M4Y8M6"/>
<dbReference type="SUPFAM" id="SSF102114">
    <property type="entry name" value="Radical SAM enzymes"/>
    <property type="match status" value="1"/>
</dbReference>
<dbReference type="EMBL" id="FQVK01000014">
    <property type="protein sequence ID" value="SHF01946.1"/>
    <property type="molecule type" value="Genomic_DNA"/>
</dbReference>